<dbReference type="eggNOG" id="COG3291">
    <property type="taxonomic scope" value="Bacteria"/>
</dbReference>
<evidence type="ECO:0008006" key="6">
    <source>
        <dbReference type="Google" id="ProtNLM"/>
    </source>
</evidence>
<evidence type="ECO:0000256" key="1">
    <source>
        <dbReference type="SAM" id="MobiDB-lite"/>
    </source>
</evidence>
<feature type="domain" description="CBM6" evidence="2">
    <location>
        <begin position="40"/>
        <end position="158"/>
    </location>
</feature>
<evidence type="ECO:0000313" key="5">
    <source>
        <dbReference type="Proteomes" id="UP000011666"/>
    </source>
</evidence>
<dbReference type="STRING" id="1223545.GS4_05_00380"/>
<dbReference type="InterPro" id="IPR011658">
    <property type="entry name" value="PA14_dom"/>
</dbReference>
<sequence>MIPSERVRGTRRYWKVGVVGLSATVVGCLVVVAIPSAAAATVEAETLATSGTIYQLSDSTASGKKAVTLAATNSQVTYTADTGALNGVRIRAKATNCNGSPQMRVSLDGVAVSTVTVAATTWTDYTVPFTAAAGRHSIAVTYINDYSWFLCDRNLYVDTITDIAAPPTSSTPPSSTPPTTTPPTTTPPPTTPPTTTPPTTTPPTTTPPGTGCAAREYKARYFNNTTLAGAPVLERCEVSVGGNFGTRSPATGVRADNFGIEYSGAPDFPVTGSYTFGADTGDVGVRVWLDDALIIDKWATNTWGRFEEVRTVTAGRHRVKVAIIDAGGTAIQHFSVSQAGAGPSARSSADGRYFAGDSFWNTPVPTGVQLDSRTSRWVTMLRNSSAIREIAMNSRAWTTTLYLAPAGTPKKSIRVSNNANKTVSIPYRSNYVPSPDGDAHLAVIDQADGCLYEFQGFNAGSGSAIAHATYHAYTGSGGHVAGPAHAGGEFSYVAGMITPRDVSRGVIDHALRFAVPIGSQNFVYPGTRTDGTTADGIPQGIRMRLNPSINLDTLGLNPFQTMVAKALQTYGGYNADTSGSFSLYTQSTADGSSYAQPPVSLPKSLIDHLQFLEPTLDSVDVRLDRASDTTCAQAR</sequence>
<dbReference type="Pfam" id="PF16841">
    <property type="entry name" value="CBM60"/>
    <property type="match status" value="1"/>
</dbReference>
<dbReference type="PROSITE" id="PS51820">
    <property type="entry name" value="PA14"/>
    <property type="match status" value="1"/>
</dbReference>
<dbReference type="EMBL" id="BANX01000005">
    <property type="protein sequence ID" value="GAC66830.1"/>
    <property type="molecule type" value="Genomic_DNA"/>
</dbReference>
<keyword evidence="5" id="KW-1185">Reference proteome</keyword>
<protein>
    <recommendedName>
        <fullName evidence="6">PA14 domain-containing protein</fullName>
    </recommendedName>
</protein>
<evidence type="ECO:0000259" key="2">
    <source>
        <dbReference type="PROSITE" id="PS51175"/>
    </source>
</evidence>
<dbReference type="InterPro" id="IPR037524">
    <property type="entry name" value="PA14/GLEYA"/>
</dbReference>
<dbReference type="InterPro" id="IPR005084">
    <property type="entry name" value="CBM6"/>
</dbReference>
<dbReference type="InterPro" id="IPR031768">
    <property type="entry name" value="CBM60_xylan-bd"/>
</dbReference>
<feature type="region of interest" description="Disordered" evidence="1">
    <location>
        <begin position="165"/>
        <end position="210"/>
    </location>
</feature>
<dbReference type="SMART" id="SM00758">
    <property type="entry name" value="PA14"/>
    <property type="match status" value="1"/>
</dbReference>
<feature type="domain" description="PA14" evidence="3">
    <location>
        <begin position="212"/>
        <end position="352"/>
    </location>
</feature>
<dbReference type="GO" id="GO:0030246">
    <property type="term" value="F:carbohydrate binding"/>
    <property type="evidence" value="ECO:0007669"/>
    <property type="project" value="InterPro"/>
</dbReference>
<dbReference type="SUPFAM" id="SSF56988">
    <property type="entry name" value="Anthrax protective antigen"/>
    <property type="match status" value="1"/>
</dbReference>
<evidence type="ECO:0000259" key="3">
    <source>
        <dbReference type="PROSITE" id="PS51820"/>
    </source>
</evidence>
<comment type="caution">
    <text evidence="4">The sequence shown here is derived from an EMBL/GenBank/DDBJ whole genome shotgun (WGS) entry which is preliminary data.</text>
</comment>
<dbReference type="PROSITE" id="PS51175">
    <property type="entry name" value="CBM6"/>
    <property type="match status" value="1"/>
</dbReference>
<name>M0QE34_9ACTN</name>
<feature type="compositionally biased region" description="Pro residues" evidence="1">
    <location>
        <begin position="174"/>
        <end position="206"/>
    </location>
</feature>
<dbReference type="PROSITE" id="PS51257">
    <property type="entry name" value="PROKAR_LIPOPROTEIN"/>
    <property type="match status" value="1"/>
</dbReference>
<dbReference type="Gene3D" id="2.60.60.40">
    <property type="match status" value="1"/>
</dbReference>
<dbReference type="SUPFAM" id="SSF49785">
    <property type="entry name" value="Galactose-binding domain-like"/>
    <property type="match status" value="1"/>
</dbReference>
<dbReference type="Proteomes" id="UP000011666">
    <property type="component" value="Unassembled WGS sequence"/>
</dbReference>
<organism evidence="4 5">
    <name type="scientific">Gordonia soli NBRC 108243</name>
    <dbReference type="NCBI Taxonomy" id="1223545"/>
    <lineage>
        <taxon>Bacteria</taxon>
        <taxon>Bacillati</taxon>
        <taxon>Actinomycetota</taxon>
        <taxon>Actinomycetes</taxon>
        <taxon>Mycobacteriales</taxon>
        <taxon>Gordoniaceae</taxon>
        <taxon>Gordonia</taxon>
    </lineage>
</organism>
<reference evidence="4 5" key="1">
    <citation type="submission" date="2013-01" db="EMBL/GenBank/DDBJ databases">
        <title>Whole genome shotgun sequence of Gordonia soli NBRC 108243.</title>
        <authorList>
            <person name="Isaki-Nakamura S."/>
            <person name="Hosoyama A."/>
            <person name="Tsuchikane K."/>
            <person name="Ando Y."/>
            <person name="Baba S."/>
            <person name="Ohji S."/>
            <person name="Hamada M."/>
            <person name="Tamura T."/>
            <person name="Yamazoe A."/>
            <person name="Yamazaki S."/>
            <person name="Fujita N."/>
        </authorList>
    </citation>
    <scope>NUCLEOTIDE SEQUENCE [LARGE SCALE GENOMIC DNA]</scope>
    <source>
        <strain evidence="4 5">NBRC 108243</strain>
    </source>
</reference>
<dbReference type="OrthoDB" id="8771597at2"/>
<dbReference type="RefSeq" id="WP_007617431.1">
    <property type="nucleotide sequence ID" value="NZ_BANX01000005.1"/>
</dbReference>
<evidence type="ECO:0000313" key="4">
    <source>
        <dbReference type="EMBL" id="GAC66830.1"/>
    </source>
</evidence>
<dbReference type="Gene3D" id="3.90.182.10">
    <property type="entry name" value="Toxin - Anthrax Protective Antigen,domain 1"/>
    <property type="match status" value="1"/>
</dbReference>
<gene>
    <name evidence="4" type="ORF">GS4_05_00380</name>
</gene>
<accession>M0QE34</accession>
<dbReference type="AlphaFoldDB" id="M0QE34"/>
<dbReference type="Pfam" id="PF07691">
    <property type="entry name" value="PA14"/>
    <property type="match status" value="1"/>
</dbReference>
<dbReference type="InterPro" id="IPR008979">
    <property type="entry name" value="Galactose-bd-like_sf"/>
</dbReference>
<proteinExistence type="predicted"/>